<dbReference type="InterPro" id="IPR041916">
    <property type="entry name" value="Anti_sigma_zinc_sf"/>
</dbReference>
<reference evidence="6" key="2">
    <citation type="journal article" date="2021" name="PeerJ">
        <title>Extensive microbial diversity within the chicken gut microbiome revealed by metagenomics and culture.</title>
        <authorList>
            <person name="Gilroy R."/>
            <person name="Ravi A."/>
            <person name="Getino M."/>
            <person name="Pursley I."/>
            <person name="Horton D.L."/>
            <person name="Alikhan N.F."/>
            <person name="Baker D."/>
            <person name="Gharbi K."/>
            <person name="Hall N."/>
            <person name="Watson M."/>
            <person name="Adriaenssens E.M."/>
            <person name="Foster-Nyarko E."/>
            <person name="Jarju S."/>
            <person name="Secka A."/>
            <person name="Antonio M."/>
            <person name="Oren A."/>
            <person name="Chaudhuri R.R."/>
            <person name="La Ragione R."/>
            <person name="Hildebrand F."/>
            <person name="Pallen M.J."/>
        </authorList>
    </citation>
    <scope>NUCLEOTIDE SEQUENCE</scope>
    <source>
        <strain evidence="6">ChiHjej9B8-7071</strain>
    </source>
</reference>
<comment type="caution">
    <text evidence="6">The sequence shown here is derived from an EMBL/GenBank/DDBJ whole genome shotgun (WGS) entry which is preliminary data.</text>
</comment>
<evidence type="ECO:0000313" key="7">
    <source>
        <dbReference type="Proteomes" id="UP000824258"/>
    </source>
</evidence>
<dbReference type="Pfam" id="PF13490">
    <property type="entry name" value="zf-HC2"/>
    <property type="match status" value="1"/>
</dbReference>
<keyword evidence="4" id="KW-0472">Membrane</keyword>
<reference evidence="6" key="1">
    <citation type="submission" date="2020-10" db="EMBL/GenBank/DDBJ databases">
        <authorList>
            <person name="Gilroy R."/>
        </authorList>
    </citation>
    <scope>NUCLEOTIDE SEQUENCE</scope>
    <source>
        <strain evidence="6">ChiHjej9B8-7071</strain>
    </source>
</reference>
<comment type="similarity">
    <text evidence="1">Belongs to the zinc-associated anti-sigma factor (ZAS) superfamily. Anti-sigma-W factor family.</text>
</comment>
<dbReference type="Gene3D" id="1.10.10.1320">
    <property type="entry name" value="Anti-sigma factor, zinc-finger domain"/>
    <property type="match status" value="1"/>
</dbReference>
<feature type="compositionally biased region" description="Polar residues" evidence="3">
    <location>
        <begin position="132"/>
        <end position="143"/>
    </location>
</feature>
<feature type="transmembrane region" description="Helical" evidence="4">
    <location>
        <begin position="84"/>
        <end position="103"/>
    </location>
</feature>
<evidence type="ECO:0000256" key="4">
    <source>
        <dbReference type="SAM" id="Phobius"/>
    </source>
</evidence>
<dbReference type="Proteomes" id="UP000824258">
    <property type="component" value="Unassembled WGS sequence"/>
</dbReference>
<name>A0A9D1A926_9FIRM</name>
<dbReference type="InterPro" id="IPR027383">
    <property type="entry name" value="Znf_put"/>
</dbReference>
<accession>A0A9D1A926</accession>
<dbReference type="EMBL" id="DVGD01000236">
    <property type="protein sequence ID" value="HIR10189.1"/>
    <property type="molecule type" value="Genomic_DNA"/>
</dbReference>
<proteinExistence type="inferred from homology"/>
<gene>
    <name evidence="6" type="ORF">IAA70_07275</name>
</gene>
<evidence type="ECO:0000256" key="2">
    <source>
        <dbReference type="ARBA" id="ARBA00024438"/>
    </source>
</evidence>
<sequence length="252" mass="26455">MTCEDALVLLSGHLDGENSEEEEAQLSAHLRQCPNCRELLAAFQAADQGILSLEEEPPQTLRQEILDAAYKEPRQKRRVRATRWALPVAAAAVLAIFFGTKFLPMPGLQSTDTAAVSYDAATPRAVAEDSVDTASTEAAQPETSEAEPDFAADMADTAVPNAFLAEAPAEAAQSPAEVAQALAEERGAAVLVLETMDDALEALPAKAYGGMTVITLPDAQALSALQEAHPEATLVEPTGGTATAYLALIEAP</sequence>
<protein>
    <recommendedName>
        <fullName evidence="2">Anti-sigma-W factor RsiW</fullName>
    </recommendedName>
</protein>
<keyword evidence="4" id="KW-1133">Transmembrane helix</keyword>
<feature type="domain" description="Putative zinc-finger" evidence="5">
    <location>
        <begin position="3"/>
        <end position="37"/>
    </location>
</feature>
<evidence type="ECO:0000256" key="3">
    <source>
        <dbReference type="SAM" id="MobiDB-lite"/>
    </source>
</evidence>
<evidence type="ECO:0000313" key="6">
    <source>
        <dbReference type="EMBL" id="HIR10189.1"/>
    </source>
</evidence>
<feature type="region of interest" description="Disordered" evidence="3">
    <location>
        <begin position="125"/>
        <end position="146"/>
    </location>
</feature>
<evidence type="ECO:0000259" key="5">
    <source>
        <dbReference type="Pfam" id="PF13490"/>
    </source>
</evidence>
<keyword evidence="4" id="KW-0812">Transmembrane</keyword>
<evidence type="ECO:0000256" key="1">
    <source>
        <dbReference type="ARBA" id="ARBA00024353"/>
    </source>
</evidence>
<dbReference type="AlphaFoldDB" id="A0A9D1A926"/>
<organism evidence="6 7">
    <name type="scientific">Candidatus Avoscillospira stercoripullorum</name>
    <dbReference type="NCBI Taxonomy" id="2840709"/>
    <lineage>
        <taxon>Bacteria</taxon>
        <taxon>Bacillati</taxon>
        <taxon>Bacillota</taxon>
        <taxon>Clostridia</taxon>
        <taxon>Eubacteriales</taxon>
        <taxon>Oscillospiraceae</taxon>
        <taxon>Oscillospiraceae incertae sedis</taxon>
        <taxon>Candidatus Avoscillospira</taxon>
    </lineage>
</organism>